<dbReference type="Proteomes" id="UP000760480">
    <property type="component" value="Unassembled WGS sequence"/>
</dbReference>
<name>A0ABX1TLF8_9GAMM</name>
<dbReference type="InterPro" id="IPR045851">
    <property type="entry name" value="AMP-bd_C_sf"/>
</dbReference>
<evidence type="ECO:0000259" key="3">
    <source>
        <dbReference type="Pfam" id="PF00501"/>
    </source>
</evidence>
<evidence type="ECO:0000256" key="2">
    <source>
        <dbReference type="ARBA" id="ARBA00022598"/>
    </source>
</evidence>
<evidence type="ECO:0000313" key="5">
    <source>
        <dbReference type="Proteomes" id="UP000760480"/>
    </source>
</evidence>
<dbReference type="SUPFAM" id="SSF56801">
    <property type="entry name" value="Acetyl-CoA synthetase-like"/>
    <property type="match status" value="1"/>
</dbReference>
<dbReference type="EMBL" id="SPMZ01000025">
    <property type="protein sequence ID" value="NMQ19384.1"/>
    <property type="molecule type" value="Genomic_DNA"/>
</dbReference>
<dbReference type="InterPro" id="IPR020845">
    <property type="entry name" value="AMP-binding_CS"/>
</dbReference>
<reference evidence="4 5" key="1">
    <citation type="submission" date="2019-03" db="EMBL/GenBank/DDBJ databases">
        <title>Metabolic reconstructions from genomes of highly enriched 'Candidatus Accumulibacter' and 'Candidatus Competibacter' bioreactor populations.</title>
        <authorList>
            <person name="Annavajhala M.K."/>
            <person name="Welles L."/>
            <person name="Abbas B."/>
            <person name="Sorokin D."/>
            <person name="Park H."/>
            <person name="Van Loosdrecht M."/>
            <person name="Chandran K."/>
        </authorList>
    </citation>
    <scope>NUCLEOTIDE SEQUENCE [LARGE SCALE GENOMIC DNA]</scope>
    <source>
        <strain evidence="4 5">SBR_G</strain>
    </source>
</reference>
<dbReference type="PANTHER" id="PTHR43201">
    <property type="entry name" value="ACYL-COA SYNTHETASE"/>
    <property type="match status" value="1"/>
</dbReference>
<keyword evidence="2" id="KW-0436">Ligase</keyword>
<dbReference type="Gene3D" id="3.30.300.30">
    <property type="match status" value="1"/>
</dbReference>
<sequence>MPVKLPLLSATAPDAPIAWWRNRPIGRAAFLRHAGAVASRLPPARFIFNLCEDRYLFLVAFAAVGANGQTSLLPSSRAHLHLRDLTEDYPDNYSLTDGDVESWLTPEAMDGDAMPAVPVLPADQVMAIAFTSGSTGRAKPHPKRWGELVSGACQARQRFGFEPGMTVVATVPAQHMYGLETTIMTPLASGASIHAGRPFFPEDVRAALESVPPPRVLVTTPVHLHACVQAELRWPAMAFLISATAPLATTLAGRAETTFSVPVLEIYGCTEAGSIASRRTLDGERWRLYDGFSLRDGVLSGAHLPEPVPLSDELEPCDKAEFRLLGRIEDLVNIAGKRTSLGYLNHHLNQIAGVIEGMFWLPDDTGSEVQRLVAAAVAPDLSERQILVALAERLDPVFLPRPLLKVDRLPRNETGKVTRDALRALGSAATVRRGRS</sequence>
<dbReference type="PANTHER" id="PTHR43201:SF5">
    <property type="entry name" value="MEDIUM-CHAIN ACYL-COA LIGASE ACSF2, MITOCHONDRIAL"/>
    <property type="match status" value="1"/>
</dbReference>
<comment type="similarity">
    <text evidence="1">Belongs to the ATP-dependent AMP-binding enzyme family.</text>
</comment>
<proteinExistence type="inferred from homology"/>
<dbReference type="PROSITE" id="PS00455">
    <property type="entry name" value="AMP_BINDING"/>
    <property type="match status" value="1"/>
</dbReference>
<dbReference type="Gene3D" id="3.40.50.12780">
    <property type="entry name" value="N-terminal domain of ligase-like"/>
    <property type="match status" value="1"/>
</dbReference>
<dbReference type="InterPro" id="IPR000873">
    <property type="entry name" value="AMP-dep_synth/lig_dom"/>
</dbReference>
<gene>
    <name evidence="4" type="ORF">E4P82_09380</name>
</gene>
<dbReference type="Pfam" id="PF00501">
    <property type="entry name" value="AMP-binding"/>
    <property type="match status" value="1"/>
</dbReference>
<comment type="caution">
    <text evidence="4">The sequence shown here is derived from an EMBL/GenBank/DDBJ whole genome shotgun (WGS) entry which is preliminary data.</text>
</comment>
<dbReference type="RefSeq" id="WP_169248642.1">
    <property type="nucleotide sequence ID" value="NZ_SPMZ01000025.1"/>
</dbReference>
<dbReference type="InterPro" id="IPR042099">
    <property type="entry name" value="ANL_N_sf"/>
</dbReference>
<protein>
    <submittedName>
        <fullName evidence="4">Acyl-CoA synthetase</fullName>
    </submittedName>
</protein>
<feature type="domain" description="AMP-dependent synthetase/ligase" evidence="3">
    <location>
        <begin position="45"/>
        <end position="285"/>
    </location>
</feature>
<evidence type="ECO:0000313" key="4">
    <source>
        <dbReference type="EMBL" id="NMQ19384.1"/>
    </source>
</evidence>
<organism evidence="4 5">
    <name type="scientific">Candidatus Competibacter phosphatis</name>
    <dbReference type="NCBI Taxonomy" id="221280"/>
    <lineage>
        <taxon>Bacteria</taxon>
        <taxon>Pseudomonadati</taxon>
        <taxon>Pseudomonadota</taxon>
        <taxon>Gammaproteobacteria</taxon>
        <taxon>Candidatus Competibacteraceae</taxon>
        <taxon>Candidatus Competibacter</taxon>
    </lineage>
</organism>
<evidence type="ECO:0000256" key="1">
    <source>
        <dbReference type="ARBA" id="ARBA00006432"/>
    </source>
</evidence>
<keyword evidence="5" id="KW-1185">Reference proteome</keyword>
<accession>A0ABX1TLF8</accession>